<protein>
    <submittedName>
        <fullName evidence="4">Glycosyltransferase involved in cell wall biosynthesis</fullName>
    </submittedName>
</protein>
<evidence type="ECO:0000313" key="5">
    <source>
        <dbReference type="Proteomes" id="UP000292507"/>
    </source>
</evidence>
<keyword evidence="2 4" id="KW-0808">Transferase</keyword>
<sequence length="381" mass="40008">MAERPLLDRRITEVLATSTGGVGTHVRSVLPSLVAAGAEVTVAGPRATDELFAFSASGARFTPVEISTGLSPAADARAAGALRRVLAGTELVHAHGLRAGLVTAAARRLAGVDVRSVLTLHNALQDGGGLRRRVLEQLERVTVRAADVVLAASSDLAENARRLGARDVRLAPVSAPPLPPATRTRTEVREELGIVDDRALVVAVGRLHPQKGYDVLLEAVARWSVDPRVRPAPLVVVAGDGPSHDELATRVQRELLPVTLLGRRDDVADLLGAADLCVLPSRWEARSLTAQEALRAGTPLVATRVGGLPELLGDAAELVPAGDAVALAEAVVRVLCDSAHAAELAEAGLRQAATWPDEEATAAQLAELYRELLEAPARPRR</sequence>
<comment type="caution">
    <text evidence="4">The sequence shown here is derived from an EMBL/GenBank/DDBJ whole genome shotgun (WGS) entry which is preliminary data.</text>
</comment>
<evidence type="ECO:0000259" key="3">
    <source>
        <dbReference type="Pfam" id="PF13579"/>
    </source>
</evidence>
<dbReference type="GO" id="GO:0016757">
    <property type="term" value="F:glycosyltransferase activity"/>
    <property type="evidence" value="ECO:0007669"/>
    <property type="project" value="UniProtKB-KW"/>
</dbReference>
<reference evidence="4 5" key="1">
    <citation type="submission" date="2019-02" db="EMBL/GenBank/DDBJ databases">
        <title>Sequencing the genomes of 1000 actinobacteria strains.</title>
        <authorList>
            <person name="Klenk H.-P."/>
        </authorList>
    </citation>
    <scope>NUCLEOTIDE SEQUENCE [LARGE SCALE GENOMIC DNA]</scope>
    <source>
        <strain evidence="4 5">DSM 44509</strain>
    </source>
</reference>
<dbReference type="CDD" id="cd03801">
    <property type="entry name" value="GT4_PimA-like"/>
    <property type="match status" value="1"/>
</dbReference>
<evidence type="ECO:0000256" key="2">
    <source>
        <dbReference type="ARBA" id="ARBA00022679"/>
    </source>
</evidence>
<dbReference type="RefSeq" id="WP_104529592.1">
    <property type="nucleotide sequence ID" value="NZ_POQT01000030.1"/>
</dbReference>
<dbReference type="PANTHER" id="PTHR12526:SF510">
    <property type="entry name" value="D-INOSITOL 3-PHOSPHATE GLYCOSYLTRANSFERASE"/>
    <property type="match status" value="1"/>
</dbReference>
<accession>A0A4Q7Y681</accession>
<dbReference type="Pfam" id="PF13579">
    <property type="entry name" value="Glyco_trans_4_4"/>
    <property type="match status" value="1"/>
</dbReference>
<proteinExistence type="predicted"/>
<dbReference type="InterPro" id="IPR028098">
    <property type="entry name" value="Glyco_trans_4-like_N"/>
</dbReference>
<feature type="domain" description="Glycosyltransferase subfamily 4-like N-terminal" evidence="3">
    <location>
        <begin position="20"/>
        <end position="174"/>
    </location>
</feature>
<gene>
    <name evidence="4" type="ORF">BKA19_1286</name>
</gene>
<dbReference type="AlphaFoldDB" id="A0A4Q7Y681"/>
<dbReference type="OrthoDB" id="3268555at2"/>
<name>A0A4Q7Y681_9ACTN</name>
<dbReference type="Gene3D" id="3.40.50.2000">
    <property type="entry name" value="Glycogen Phosphorylase B"/>
    <property type="match status" value="2"/>
</dbReference>
<dbReference type="Pfam" id="PF13692">
    <property type="entry name" value="Glyco_trans_1_4"/>
    <property type="match status" value="1"/>
</dbReference>
<evidence type="ECO:0000256" key="1">
    <source>
        <dbReference type="ARBA" id="ARBA00022676"/>
    </source>
</evidence>
<keyword evidence="1" id="KW-0328">Glycosyltransferase</keyword>
<organism evidence="4 5">
    <name type="scientific">Blastococcus saxobsidens</name>
    <dbReference type="NCBI Taxonomy" id="138336"/>
    <lineage>
        <taxon>Bacteria</taxon>
        <taxon>Bacillati</taxon>
        <taxon>Actinomycetota</taxon>
        <taxon>Actinomycetes</taxon>
        <taxon>Geodermatophilales</taxon>
        <taxon>Geodermatophilaceae</taxon>
        <taxon>Blastococcus</taxon>
    </lineage>
</organism>
<dbReference type="Proteomes" id="UP000292507">
    <property type="component" value="Unassembled WGS sequence"/>
</dbReference>
<dbReference type="EMBL" id="SHKV01000001">
    <property type="protein sequence ID" value="RZU31611.1"/>
    <property type="molecule type" value="Genomic_DNA"/>
</dbReference>
<dbReference type="SUPFAM" id="SSF53756">
    <property type="entry name" value="UDP-Glycosyltransferase/glycogen phosphorylase"/>
    <property type="match status" value="1"/>
</dbReference>
<evidence type="ECO:0000313" key="4">
    <source>
        <dbReference type="EMBL" id="RZU31611.1"/>
    </source>
</evidence>
<dbReference type="PANTHER" id="PTHR12526">
    <property type="entry name" value="GLYCOSYLTRANSFERASE"/>
    <property type="match status" value="1"/>
</dbReference>
<keyword evidence="5" id="KW-1185">Reference proteome</keyword>